<gene>
    <name evidence="1" type="ORF">OHK93_006593</name>
</gene>
<dbReference type="Proteomes" id="UP001161017">
    <property type="component" value="Unassembled WGS sequence"/>
</dbReference>
<sequence>MTITKALEIAKANPDVPAEVTTRLEQKNADVWQKVQSKPSTYILDREEYAVLNYYQERYKNNSRYDEAIKRFWKHFNGGASSANGATSSQSSSKK</sequence>
<accession>A0AA43QL55</accession>
<proteinExistence type="predicted"/>
<comment type="caution">
    <text evidence="1">The sequence shown here is derived from an EMBL/GenBank/DDBJ whole genome shotgun (WGS) entry which is preliminary data.</text>
</comment>
<dbReference type="AlphaFoldDB" id="A0AA43QL55"/>
<name>A0AA43QL55_9LECA</name>
<evidence type="ECO:0000313" key="2">
    <source>
        <dbReference type="Proteomes" id="UP001161017"/>
    </source>
</evidence>
<keyword evidence="2" id="KW-1185">Reference proteome</keyword>
<dbReference type="EMBL" id="JAPUFD010000005">
    <property type="protein sequence ID" value="MDI1487324.1"/>
    <property type="molecule type" value="Genomic_DNA"/>
</dbReference>
<reference evidence="1" key="1">
    <citation type="journal article" date="2023" name="Genome Biol. Evol.">
        <title>First Whole Genome Sequence and Flow Cytometry Genome Size Data for the Lichen-Forming Fungus Ramalina farinacea (Ascomycota).</title>
        <authorList>
            <person name="Llewellyn T."/>
            <person name="Mian S."/>
            <person name="Hill R."/>
            <person name="Leitch I.J."/>
            <person name="Gaya E."/>
        </authorList>
    </citation>
    <scope>NUCLEOTIDE SEQUENCE</scope>
    <source>
        <strain evidence="1">LIQ254RAFAR</strain>
    </source>
</reference>
<evidence type="ECO:0000313" key="1">
    <source>
        <dbReference type="EMBL" id="MDI1487324.1"/>
    </source>
</evidence>
<organism evidence="1 2">
    <name type="scientific">Ramalina farinacea</name>
    <dbReference type="NCBI Taxonomy" id="258253"/>
    <lineage>
        <taxon>Eukaryota</taxon>
        <taxon>Fungi</taxon>
        <taxon>Dikarya</taxon>
        <taxon>Ascomycota</taxon>
        <taxon>Pezizomycotina</taxon>
        <taxon>Lecanoromycetes</taxon>
        <taxon>OSLEUM clade</taxon>
        <taxon>Lecanoromycetidae</taxon>
        <taxon>Lecanorales</taxon>
        <taxon>Lecanorineae</taxon>
        <taxon>Ramalinaceae</taxon>
        <taxon>Ramalina</taxon>
    </lineage>
</organism>
<protein>
    <submittedName>
        <fullName evidence="1">Uncharacterized protein</fullName>
    </submittedName>
</protein>